<dbReference type="CDD" id="cd00090">
    <property type="entry name" value="HTH_ARSR"/>
    <property type="match status" value="1"/>
</dbReference>
<comment type="similarity">
    <text evidence="1">Belongs to the LysR transcriptional regulatory family.</text>
</comment>
<keyword evidence="5" id="KW-0804">Transcription</keyword>
<keyword evidence="3" id="KW-0238">DNA-binding</keyword>
<reference evidence="7 8" key="1">
    <citation type="submission" date="2020-01" db="EMBL/GenBank/DDBJ databases">
        <title>Investigation of new actinobacteria for the biodesulphurisation of diesel fuel.</title>
        <authorList>
            <person name="Athi Narayanan S.M."/>
        </authorList>
    </citation>
    <scope>NUCLEOTIDE SEQUENCE [LARGE SCALE GENOMIC DNA]</scope>
    <source>
        <strain evidence="7 8">213E</strain>
    </source>
</reference>
<dbReference type="PANTHER" id="PTHR30346">
    <property type="entry name" value="TRANSCRIPTIONAL DUAL REGULATOR HCAR-RELATED"/>
    <property type="match status" value="1"/>
</dbReference>
<accession>A0A7K3LR42</accession>
<dbReference type="Pfam" id="PF00126">
    <property type="entry name" value="HTH_1"/>
    <property type="match status" value="1"/>
</dbReference>
<dbReference type="SUPFAM" id="SSF53850">
    <property type="entry name" value="Periplasmic binding protein-like II"/>
    <property type="match status" value="1"/>
</dbReference>
<evidence type="ECO:0000256" key="1">
    <source>
        <dbReference type="ARBA" id="ARBA00009437"/>
    </source>
</evidence>
<evidence type="ECO:0000256" key="5">
    <source>
        <dbReference type="ARBA" id="ARBA00023163"/>
    </source>
</evidence>
<dbReference type="Gene3D" id="3.40.190.290">
    <property type="match status" value="1"/>
</dbReference>
<evidence type="ECO:0000256" key="2">
    <source>
        <dbReference type="ARBA" id="ARBA00023015"/>
    </source>
</evidence>
<dbReference type="InterPro" id="IPR000847">
    <property type="entry name" value="LysR_HTH_N"/>
</dbReference>
<dbReference type="InterPro" id="IPR036388">
    <property type="entry name" value="WH-like_DNA-bd_sf"/>
</dbReference>
<dbReference type="SUPFAM" id="SSF46785">
    <property type="entry name" value="Winged helix' DNA-binding domain"/>
    <property type="match status" value="1"/>
</dbReference>
<keyword evidence="4" id="KW-0010">Activator</keyword>
<organism evidence="7 8">
    <name type="scientific">Gordonia desulfuricans</name>
    <dbReference type="NCBI Taxonomy" id="89051"/>
    <lineage>
        <taxon>Bacteria</taxon>
        <taxon>Bacillati</taxon>
        <taxon>Actinomycetota</taxon>
        <taxon>Actinomycetes</taxon>
        <taxon>Mycobacteriales</taxon>
        <taxon>Gordoniaceae</taxon>
        <taxon>Gordonia</taxon>
    </lineage>
</organism>
<protein>
    <submittedName>
        <fullName evidence="7">LysR family transcriptional regulator</fullName>
    </submittedName>
</protein>
<dbReference type="InterPro" id="IPR036390">
    <property type="entry name" value="WH_DNA-bd_sf"/>
</dbReference>
<dbReference type="InterPro" id="IPR005119">
    <property type="entry name" value="LysR_subst-bd"/>
</dbReference>
<name>A0A7K3LR42_9ACTN</name>
<dbReference type="PROSITE" id="PS50931">
    <property type="entry name" value="HTH_LYSR"/>
    <property type="match status" value="1"/>
</dbReference>
<evidence type="ECO:0000256" key="3">
    <source>
        <dbReference type="ARBA" id="ARBA00023125"/>
    </source>
</evidence>
<sequence>MLSVPRLRILRELHLRGTLAQVAEALSYTPSAISQQLSLLEREAGVPLLERVGRGVRLTDAALTLVGHTDAILARLEQAEADLAATQPEVHGTLRVASFQSVVVEIAPSVLTLLDAEYPRLQIEIIQREVDDAYSGLLSHEFDVILGEEFPGLPEPVRPGADRADLVDDPMYLVVPAEGPWACTPETVAELADVPWALDPPDTSAGDWAQRMCHAAGFEPRIRFEGPDPILHAHLVRTGHALAFVPALIAGRDPRGIELFALPGNPRRTLYTAARTGRAHHPAIRAFRDAMARVVAERQPAAPVRQLR</sequence>
<keyword evidence="2" id="KW-0805">Transcription regulation</keyword>
<dbReference type="RefSeq" id="WP_059038159.1">
    <property type="nucleotide sequence ID" value="NZ_JAADZU010000045.1"/>
</dbReference>
<proteinExistence type="inferred from homology"/>
<dbReference type="GO" id="GO:0003700">
    <property type="term" value="F:DNA-binding transcription factor activity"/>
    <property type="evidence" value="ECO:0007669"/>
    <property type="project" value="InterPro"/>
</dbReference>
<gene>
    <name evidence="7" type="ORF">GYA93_14255</name>
</gene>
<feature type="domain" description="HTH lysR-type" evidence="6">
    <location>
        <begin position="2"/>
        <end position="59"/>
    </location>
</feature>
<dbReference type="EMBL" id="JAADZU010000045">
    <property type="protein sequence ID" value="NDK90734.1"/>
    <property type="molecule type" value="Genomic_DNA"/>
</dbReference>
<dbReference type="Pfam" id="PF03466">
    <property type="entry name" value="LysR_substrate"/>
    <property type="match status" value="1"/>
</dbReference>
<dbReference type="Gene3D" id="1.10.10.10">
    <property type="entry name" value="Winged helix-like DNA-binding domain superfamily/Winged helix DNA-binding domain"/>
    <property type="match status" value="1"/>
</dbReference>
<keyword evidence="8" id="KW-1185">Reference proteome</keyword>
<evidence type="ECO:0000313" key="7">
    <source>
        <dbReference type="EMBL" id="NDK90734.1"/>
    </source>
</evidence>
<comment type="caution">
    <text evidence="7">The sequence shown here is derived from an EMBL/GenBank/DDBJ whole genome shotgun (WGS) entry which is preliminary data.</text>
</comment>
<dbReference type="AlphaFoldDB" id="A0A7K3LR42"/>
<evidence type="ECO:0000313" key="8">
    <source>
        <dbReference type="Proteomes" id="UP000466307"/>
    </source>
</evidence>
<evidence type="ECO:0000259" key="6">
    <source>
        <dbReference type="PROSITE" id="PS50931"/>
    </source>
</evidence>
<dbReference type="GO" id="GO:0003677">
    <property type="term" value="F:DNA binding"/>
    <property type="evidence" value="ECO:0007669"/>
    <property type="project" value="UniProtKB-KW"/>
</dbReference>
<evidence type="ECO:0000256" key="4">
    <source>
        <dbReference type="ARBA" id="ARBA00023159"/>
    </source>
</evidence>
<dbReference type="PANTHER" id="PTHR30346:SF29">
    <property type="entry name" value="LYSR SUBSTRATE-BINDING"/>
    <property type="match status" value="1"/>
</dbReference>
<dbReference type="Proteomes" id="UP000466307">
    <property type="component" value="Unassembled WGS sequence"/>
</dbReference>
<dbReference type="InterPro" id="IPR011991">
    <property type="entry name" value="ArsR-like_HTH"/>
</dbReference>
<dbReference type="GO" id="GO:0032993">
    <property type="term" value="C:protein-DNA complex"/>
    <property type="evidence" value="ECO:0007669"/>
    <property type="project" value="TreeGrafter"/>
</dbReference>